<proteinExistence type="predicted"/>
<name>A0A1Y2CMS9_9FUNG</name>
<sequence length="455" mass="51636">MMLYFSKILLATPYGHLTSTDLHSDKNLHQREVLYSPPQIDPPRISNSMVAFIVMGFLLWTHAVMADFNWTAYNMDSNNSKFYNAPPCPLASNNLGWNALKNQDGTYYTTNKRPVVIMYDSWDSAQLNAFLGQYILEAMGYRVQMVQRINYELGIEFYNDVVDLEFEIWLQDLGASFKQITQTDKVALNLGAIGYNGNYGLYIPSYLLDDHPDWNLDFFRFLYNPLHTSIFPASGTGPRLIINGQPLCDDLPGLCINATYTPPQCKPPSTRRCIELFHYDPSFATGIFQRMIDGLDLPVTLTFLGASTAEGFFREALQRREAVFMMAIVPTVFAADANLTRVLFPGNNPTQYAAFLKDSSVPLTTEPQSSLLQKLGSRRFSRDFPELETLFTKYLLPEDQINLMLKNMAVNGWTTRESSCDWFKKSQDVWGTWIPPVPKSVGEYHLFIFGGSLGS</sequence>
<keyword evidence="3" id="KW-1185">Reference proteome</keyword>
<dbReference type="InterPro" id="IPR007210">
    <property type="entry name" value="ABC_Gly_betaine_transp_sub-bd"/>
</dbReference>
<dbReference type="OrthoDB" id="2108795at2759"/>
<gene>
    <name evidence="2" type="ORF">BCR33DRAFT_63339</name>
</gene>
<reference evidence="2 3" key="1">
    <citation type="submission" date="2016-07" db="EMBL/GenBank/DDBJ databases">
        <title>Pervasive Adenine N6-methylation of Active Genes in Fungi.</title>
        <authorList>
            <consortium name="DOE Joint Genome Institute"/>
            <person name="Mondo S.J."/>
            <person name="Dannebaum R.O."/>
            <person name="Kuo R.C."/>
            <person name="Labutti K."/>
            <person name="Haridas S."/>
            <person name="Kuo A."/>
            <person name="Salamov A."/>
            <person name="Ahrendt S.R."/>
            <person name="Lipzen A."/>
            <person name="Sullivan W."/>
            <person name="Andreopoulos W.B."/>
            <person name="Clum A."/>
            <person name="Lindquist E."/>
            <person name="Daum C."/>
            <person name="Ramamoorthy G.K."/>
            <person name="Gryganskyi A."/>
            <person name="Culley D."/>
            <person name="Magnuson J.K."/>
            <person name="James T.Y."/>
            <person name="O'Malley M.A."/>
            <person name="Stajich J.E."/>
            <person name="Spatafora J.W."/>
            <person name="Visel A."/>
            <person name="Grigoriev I.V."/>
        </authorList>
    </citation>
    <scope>NUCLEOTIDE SEQUENCE [LARGE SCALE GENOMIC DNA]</scope>
    <source>
        <strain evidence="2 3">JEL800</strain>
    </source>
</reference>
<protein>
    <recommendedName>
        <fullName evidence="1">ABC-type glycine betaine transport system substrate-binding domain-containing protein</fullName>
    </recommendedName>
</protein>
<feature type="domain" description="ABC-type glycine betaine transport system substrate-binding" evidence="1">
    <location>
        <begin position="114"/>
        <end position="209"/>
    </location>
</feature>
<dbReference type="AlphaFoldDB" id="A0A1Y2CMS9"/>
<evidence type="ECO:0000313" key="3">
    <source>
        <dbReference type="Proteomes" id="UP000193642"/>
    </source>
</evidence>
<evidence type="ECO:0000313" key="2">
    <source>
        <dbReference type="EMBL" id="ORY48267.1"/>
    </source>
</evidence>
<dbReference type="EMBL" id="MCGO01000012">
    <property type="protein sequence ID" value="ORY48267.1"/>
    <property type="molecule type" value="Genomic_DNA"/>
</dbReference>
<dbReference type="Proteomes" id="UP000193642">
    <property type="component" value="Unassembled WGS sequence"/>
</dbReference>
<dbReference type="GO" id="GO:0043190">
    <property type="term" value="C:ATP-binding cassette (ABC) transporter complex"/>
    <property type="evidence" value="ECO:0007669"/>
    <property type="project" value="InterPro"/>
</dbReference>
<dbReference type="SUPFAM" id="SSF53850">
    <property type="entry name" value="Periplasmic binding protein-like II"/>
    <property type="match status" value="2"/>
</dbReference>
<comment type="caution">
    <text evidence="2">The sequence shown here is derived from an EMBL/GenBank/DDBJ whole genome shotgun (WGS) entry which is preliminary data.</text>
</comment>
<dbReference type="GO" id="GO:0022857">
    <property type="term" value="F:transmembrane transporter activity"/>
    <property type="evidence" value="ECO:0007669"/>
    <property type="project" value="InterPro"/>
</dbReference>
<organism evidence="2 3">
    <name type="scientific">Rhizoclosmatium globosum</name>
    <dbReference type="NCBI Taxonomy" id="329046"/>
    <lineage>
        <taxon>Eukaryota</taxon>
        <taxon>Fungi</taxon>
        <taxon>Fungi incertae sedis</taxon>
        <taxon>Chytridiomycota</taxon>
        <taxon>Chytridiomycota incertae sedis</taxon>
        <taxon>Chytridiomycetes</taxon>
        <taxon>Chytridiales</taxon>
        <taxon>Chytriomycetaceae</taxon>
        <taxon>Rhizoclosmatium</taxon>
    </lineage>
</organism>
<evidence type="ECO:0000259" key="1">
    <source>
        <dbReference type="Pfam" id="PF04069"/>
    </source>
</evidence>
<accession>A0A1Y2CMS9</accession>
<dbReference type="Pfam" id="PF04069">
    <property type="entry name" value="OpuAC"/>
    <property type="match status" value="1"/>
</dbReference>